<gene>
    <name evidence="2" type="ORF">FB00_07915</name>
</gene>
<feature type="transmembrane region" description="Helical" evidence="1">
    <location>
        <begin position="28"/>
        <end position="52"/>
    </location>
</feature>
<dbReference type="AlphaFoldDB" id="A0A0H2KQ85"/>
<accession>A0A0H2KQ85</accession>
<keyword evidence="1" id="KW-1133">Transmembrane helix</keyword>
<keyword evidence="3" id="KW-1185">Reference proteome</keyword>
<keyword evidence="1" id="KW-0472">Membrane</keyword>
<proteinExistence type="predicted"/>
<name>A0A0H2KQ85_9MICO</name>
<reference evidence="2 3" key="1">
    <citation type="submission" date="2014-05" db="EMBL/GenBank/DDBJ databases">
        <title>Cellulosimicrobium funkei U11 genome.</title>
        <authorList>
            <person name="Hu C."/>
            <person name="Gong Y."/>
            <person name="Wan W."/>
            <person name="Jiang M."/>
        </authorList>
    </citation>
    <scope>NUCLEOTIDE SEQUENCE [LARGE SCALE GENOMIC DNA]</scope>
    <source>
        <strain evidence="2 3">U11</strain>
    </source>
</reference>
<dbReference type="EMBL" id="JNBQ01000005">
    <property type="protein sequence ID" value="KLN35338.1"/>
    <property type="molecule type" value="Genomic_DNA"/>
</dbReference>
<keyword evidence="1" id="KW-0812">Transmembrane</keyword>
<evidence type="ECO:0000313" key="3">
    <source>
        <dbReference type="Proteomes" id="UP000035265"/>
    </source>
</evidence>
<protein>
    <submittedName>
        <fullName evidence="2">Uncharacterized protein</fullName>
    </submittedName>
</protein>
<dbReference type="Proteomes" id="UP000035265">
    <property type="component" value="Unassembled WGS sequence"/>
</dbReference>
<sequence length="82" mass="8509">MATWGLVVSLVLGAVAAALSVAGYLVDLPMWLVGVSLGAAVLGGLAAAVFAARQARLEHRSAGRILWETATAPVRFVFDVLF</sequence>
<evidence type="ECO:0000256" key="1">
    <source>
        <dbReference type="SAM" id="Phobius"/>
    </source>
</evidence>
<dbReference type="PATRIC" id="fig|264251.5.peg.1611"/>
<evidence type="ECO:0000313" key="2">
    <source>
        <dbReference type="EMBL" id="KLN35338.1"/>
    </source>
</evidence>
<comment type="caution">
    <text evidence="2">The sequence shown here is derived from an EMBL/GenBank/DDBJ whole genome shotgun (WGS) entry which is preliminary data.</text>
</comment>
<organism evidence="2 3">
    <name type="scientific">Cellulosimicrobium funkei</name>
    <dbReference type="NCBI Taxonomy" id="264251"/>
    <lineage>
        <taxon>Bacteria</taxon>
        <taxon>Bacillati</taxon>
        <taxon>Actinomycetota</taxon>
        <taxon>Actinomycetes</taxon>
        <taxon>Micrococcales</taxon>
        <taxon>Promicromonosporaceae</taxon>
        <taxon>Cellulosimicrobium</taxon>
    </lineage>
</organism>